<dbReference type="EMBL" id="LAZR01032893">
    <property type="protein sequence ID" value="KKL49622.1"/>
    <property type="molecule type" value="Genomic_DNA"/>
</dbReference>
<dbReference type="Pfam" id="PF01797">
    <property type="entry name" value="Y1_Tnp"/>
    <property type="match status" value="1"/>
</dbReference>
<name>A0A0F9FER4_9ZZZZ</name>
<dbReference type="PANTHER" id="PTHR33360">
    <property type="entry name" value="TRANSPOSASE FOR INSERTION SEQUENCE ELEMENT IS200"/>
    <property type="match status" value="1"/>
</dbReference>
<dbReference type="Gene3D" id="3.30.70.1290">
    <property type="entry name" value="Transposase IS200-like"/>
    <property type="match status" value="1"/>
</dbReference>
<dbReference type="InterPro" id="IPR002686">
    <property type="entry name" value="Transposase_17"/>
</dbReference>
<dbReference type="GO" id="GO:0003677">
    <property type="term" value="F:DNA binding"/>
    <property type="evidence" value="ECO:0007669"/>
    <property type="project" value="InterPro"/>
</dbReference>
<accession>A0A0F9FER4</accession>
<gene>
    <name evidence="2" type="ORF">LCGC14_2313660</name>
</gene>
<dbReference type="PANTHER" id="PTHR33360:SF2">
    <property type="entry name" value="TRANSPOSASE FOR INSERTION SEQUENCE ELEMENT IS200"/>
    <property type="match status" value="1"/>
</dbReference>
<sequence length="144" mass="17379">MTIRRASHAVYDTRYHLVWAPKYRKWILRGDIRNFVEGCFKEIGICNEFEMEAIEIAEEHVHIFLGFPPRYSISEIVQRLKGKSAREIFLRFPEVKKELWGGEFWEDGYFVRTVGDKVTKDIIKKYIEYHRKHEKSLPRQLKLF</sequence>
<evidence type="ECO:0000313" key="2">
    <source>
        <dbReference type="EMBL" id="KKL49622.1"/>
    </source>
</evidence>
<protein>
    <recommendedName>
        <fullName evidence="1">Transposase IS200-like domain-containing protein</fullName>
    </recommendedName>
</protein>
<proteinExistence type="predicted"/>
<reference evidence="2" key="1">
    <citation type="journal article" date="2015" name="Nature">
        <title>Complex archaea that bridge the gap between prokaryotes and eukaryotes.</title>
        <authorList>
            <person name="Spang A."/>
            <person name="Saw J.H."/>
            <person name="Jorgensen S.L."/>
            <person name="Zaremba-Niedzwiedzka K."/>
            <person name="Martijn J."/>
            <person name="Lind A.E."/>
            <person name="van Eijk R."/>
            <person name="Schleper C."/>
            <person name="Guy L."/>
            <person name="Ettema T.J."/>
        </authorList>
    </citation>
    <scope>NUCLEOTIDE SEQUENCE</scope>
</reference>
<dbReference type="SMART" id="SM01321">
    <property type="entry name" value="Y1_Tnp"/>
    <property type="match status" value="1"/>
</dbReference>
<feature type="domain" description="Transposase IS200-like" evidence="1">
    <location>
        <begin position="10"/>
        <end position="130"/>
    </location>
</feature>
<evidence type="ECO:0000259" key="1">
    <source>
        <dbReference type="SMART" id="SM01321"/>
    </source>
</evidence>
<organism evidence="2">
    <name type="scientific">marine sediment metagenome</name>
    <dbReference type="NCBI Taxonomy" id="412755"/>
    <lineage>
        <taxon>unclassified sequences</taxon>
        <taxon>metagenomes</taxon>
        <taxon>ecological metagenomes</taxon>
    </lineage>
</organism>
<dbReference type="InterPro" id="IPR036515">
    <property type="entry name" value="Transposase_17_sf"/>
</dbReference>
<comment type="caution">
    <text evidence="2">The sequence shown here is derived from an EMBL/GenBank/DDBJ whole genome shotgun (WGS) entry which is preliminary data.</text>
</comment>
<dbReference type="GO" id="GO:0004803">
    <property type="term" value="F:transposase activity"/>
    <property type="evidence" value="ECO:0007669"/>
    <property type="project" value="InterPro"/>
</dbReference>
<dbReference type="GO" id="GO:0006313">
    <property type="term" value="P:DNA transposition"/>
    <property type="evidence" value="ECO:0007669"/>
    <property type="project" value="InterPro"/>
</dbReference>
<dbReference type="SUPFAM" id="SSF143422">
    <property type="entry name" value="Transposase IS200-like"/>
    <property type="match status" value="1"/>
</dbReference>
<dbReference type="AlphaFoldDB" id="A0A0F9FER4"/>
<dbReference type="NCBIfam" id="NF033573">
    <property type="entry name" value="transpos_IS200"/>
    <property type="match status" value="1"/>
</dbReference>